<dbReference type="AlphaFoldDB" id="A0A7K0DKU8"/>
<sequence length="166" mass="18242">MRNVVLTIESTACDAAEAYLRIGKFERYPELVDDVRSITVSSDDDHPGALRSDWEVHFRNGPLRWSEVDTFEPDMLRITFEQTHGDFEFFHGVWEVEPLGAGCRVRFEVTFDFGIPSLEGVLEPIATKVLKEGIAYALLQVLGDAAVVGDPAVSAALAAKLATTAA</sequence>
<evidence type="ECO:0000313" key="3">
    <source>
        <dbReference type="Proteomes" id="UP000431401"/>
    </source>
</evidence>
<dbReference type="SUPFAM" id="SSF55961">
    <property type="entry name" value="Bet v1-like"/>
    <property type="match status" value="1"/>
</dbReference>
<dbReference type="OrthoDB" id="9134299at2"/>
<keyword evidence="3" id="KW-1185">Reference proteome</keyword>
<organism evidence="2 3">
    <name type="scientific">Nocardia aurantia</name>
    <dbReference type="NCBI Taxonomy" id="2585199"/>
    <lineage>
        <taxon>Bacteria</taxon>
        <taxon>Bacillati</taxon>
        <taxon>Actinomycetota</taxon>
        <taxon>Actinomycetes</taxon>
        <taxon>Mycobacteriales</taxon>
        <taxon>Nocardiaceae</taxon>
        <taxon>Nocardia</taxon>
    </lineage>
</organism>
<reference evidence="2 3" key="1">
    <citation type="submission" date="2019-10" db="EMBL/GenBank/DDBJ databases">
        <title>Nocardia macrotermitis sp. nov. and Nocardia aurantia sp. nov., isolated from the gut of fungus growing-termite Macrotermes natalensis.</title>
        <authorList>
            <person name="Benndorf R."/>
            <person name="Schwitalla J."/>
            <person name="Martin K."/>
            <person name="De Beer W."/>
            <person name="Kaster A.-K."/>
            <person name="Vollmers J."/>
            <person name="Poulsen M."/>
            <person name="Beemelmanns C."/>
        </authorList>
    </citation>
    <scope>NUCLEOTIDE SEQUENCE [LARGE SCALE GENOMIC DNA]</scope>
    <source>
        <strain evidence="2 3">RB56</strain>
    </source>
</reference>
<dbReference type="Proteomes" id="UP000431401">
    <property type="component" value="Unassembled WGS sequence"/>
</dbReference>
<dbReference type="Pfam" id="PF03364">
    <property type="entry name" value="Polyketide_cyc"/>
    <property type="match status" value="1"/>
</dbReference>
<dbReference type="RefSeq" id="WP_153340671.1">
    <property type="nucleotide sequence ID" value="NZ_WEGI01000004.1"/>
</dbReference>
<dbReference type="EMBL" id="WEGI01000004">
    <property type="protein sequence ID" value="MQY26405.1"/>
    <property type="molecule type" value="Genomic_DNA"/>
</dbReference>
<protein>
    <recommendedName>
        <fullName evidence="1">Coenzyme Q-binding protein COQ10 START domain-containing protein</fullName>
    </recommendedName>
</protein>
<comment type="caution">
    <text evidence="2">The sequence shown here is derived from an EMBL/GenBank/DDBJ whole genome shotgun (WGS) entry which is preliminary data.</text>
</comment>
<proteinExistence type="predicted"/>
<dbReference type="InterPro" id="IPR005031">
    <property type="entry name" value="COQ10_START"/>
</dbReference>
<feature type="domain" description="Coenzyme Q-binding protein COQ10 START" evidence="1">
    <location>
        <begin position="15"/>
        <end position="132"/>
    </location>
</feature>
<accession>A0A7K0DKU8</accession>
<gene>
    <name evidence="2" type="ORF">NRB56_19720</name>
</gene>
<name>A0A7K0DKU8_9NOCA</name>
<dbReference type="InterPro" id="IPR023393">
    <property type="entry name" value="START-like_dom_sf"/>
</dbReference>
<dbReference type="Gene3D" id="3.30.530.20">
    <property type="match status" value="1"/>
</dbReference>
<evidence type="ECO:0000259" key="1">
    <source>
        <dbReference type="Pfam" id="PF03364"/>
    </source>
</evidence>
<evidence type="ECO:0000313" key="2">
    <source>
        <dbReference type="EMBL" id="MQY26405.1"/>
    </source>
</evidence>